<dbReference type="AlphaFoldDB" id="A0AAV5WMQ2"/>
<dbReference type="EMBL" id="BTSY01000006">
    <property type="protein sequence ID" value="GMT33277.1"/>
    <property type="molecule type" value="Genomic_DNA"/>
</dbReference>
<organism evidence="2 3">
    <name type="scientific">Pristionchus fissidentatus</name>
    <dbReference type="NCBI Taxonomy" id="1538716"/>
    <lineage>
        <taxon>Eukaryota</taxon>
        <taxon>Metazoa</taxon>
        <taxon>Ecdysozoa</taxon>
        <taxon>Nematoda</taxon>
        <taxon>Chromadorea</taxon>
        <taxon>Rhabditida</taxon>
        <taxon>Rhabditina</taxon>
        <taxon>Diplogasteromorpha</taxon>
        <taxon>Diplogasteroidea</taxon>
        <taxon>Neodiplogasteridae</taxon>
        <taxon>Pristionchus</taxon>
    </lineage>
</organism>
<evidence type="ECO:0000256" key="1">
    <source>
        <dbReference type="SAM" id="MobiDB-lite"/>
    </source>
</evidence>
<feature type="region of interest" description="Disordered" evidence="1">
    <location>
        <begin position="186"/>
        <end position="268"/>
    </location>
</feature>
<name>A0AAV5WMQ2_9BILA</name>
<sequence length="268" mass="28181">AAAATAAESGGETKPAYISSWDDSSQLLVLSDIDSEEEKDKDEEEVGVAKSPPSFVIQPAASSTATVPKSDGATVPKFDGVTVPKSDGAIVPKTAAAAATVPDAAAALLQLAAGPTVAAIEQIESAQAPTTVSVATVRVVPSNASSSMEHSPEMLAIRCQDMIFDMEDTCVLNAMMDELKDLPIENKRKNRSSTESHHLAMKKNDDGEGTEEEDISETLTSSKSNDNDGKEDDDIVILETPKVLDPKKTVLPANNEASVDEEDEIIVV</sequence>
<feature type="compositionally biased region" description="Acidic residues" evidence="1">
    <location>
        <begin position="258"/>
        <end position="268"/>
    </location>
</feature>
<feature type="non-terminal residue" evidence="2">
    <location>
        <position position="1"/>
    </location>
</feature>
<feature type="compositionally biased region" description="Acidic residues" evidence="1">
    <location>
        <begin position="33"/>
        <end position="46"/>
    </location>
</feature>
<feature type="compositionally biased region" description="Acidic residues" evidence="1">
    <location>
        <begin position="207"/>
        <end position="216"/>
    </location>
</feature>
<evidence type="ECO:0000313" key="2">
    <source>
        <dbReference type="EMBL" id="GMT33277.1"/>
    </source>
</evidence>
<gene>
    <name evidence="2" type="ORF">PFISCL1PPCAC_24574</name>
</gene>
<dbReference type="Proteomes" id="UP001432322">
    <property type="component" value="Unassembled WGS sequence"/>
</dbReference>
<reference evidence="2" key="1">
    <citation type="submission" date="2023-10" db="EMBL/GenBank/DDBJ databases">
        <title>Genome assembly of Pristionchus species.</title>
        <authorList>
            <person name="Yoshida K."/>
            <person name="Sommer R.J."/>
        </authorList>
    </citation>
    <scope>NUCLEOTIDE SEQUENCE</scope>
    <source>
        <strain evidence="2">RS5133</strain>
    </source>
</reference>
<feature type="compositionally biased region" description="Basic and acidic residues" evidence="1">
    <location>
        <begin position="186"/>
        <end position="206"/>
    </location>
</feature>
<evidence type="ECO:0000313" key="3">
    <source>
        <dbReference type="Proteomes" id="UP001432322"/>
    </source>
</evidence>
<keyword evidence="3" id="KW-1185">Reference proteome</keyword>
<proteinExistence type="predicted"/>
<comment type="caution">
    <text evidence="2">The sequence shown here is derived from an EMBL/GenBank/DDBJ whole genome shotgun (WGS) entry which is preliminary data.</text>
</comment>
<feature type="non-terminal residue" evidence="2">
    <location>
        <position position="268"/>
    </location>
</feature>
<feature type="region of interest" description="Disordered" evidence="1">
    <location>
        <begin position="33"/>
        <end position="79"/>
    </location>
</feature>
<protein>
    <submittedName>
        <fullName evidence="2">Uncharacterized protein</fullName>
    </submittedName>
</protein>
<accession>A0AAV5WMQ2</accession>